<organism evidence="2 3">
    <name type="scientific">Tissierella simiarum</name>
    <dbReference type="NCBI Taxonomy" id="2841534"/>
    <lineage>
        <taxon>Bacteria</taxon>
        <taxon>Bacillati</taxon>
        <taxon>Bacillota</taxon>
        <taxon>Tissierellia</taxon>
        <taxon>Tissierellales</taxon>
        <taxon>Tissierellaceae</taxon>
        <taxon>Tissierella</taxon>
    </lineage>
</organism>
<protein>
    <submittedName>
        <fullName evidence="2">Uncharacterized protein</fullName>
    </submittedName>
</protein>
<dbReference type="Proteomes" id="UP000749471">
    <property type="component" value="Unassembled WGS sequence"/>
</dbReference>
<reference evidence="2 3" key="1">
    <citation type="submission" date="2021-06" db="EMBL/GenBank/DDBJ databases">
        <authorList>
            <person name="Sun Q."/>
            <person name="Li D."/>
        </authorList>
    </citation>
    <scope>NUCLEOTIDE SEQUENCE [LARGE SCALE GENOMIC DNA]</scope>
    <source>
        <strain evidence="2 3">MSJ-40</strain>
    </source>
</reference>
<sequence>MRPCEDNRQYLNEVWRKVRIQEYDRYQLEKIKQNKRILRKIEIRLFCLIFGSLAFISLILYFILGLSMEWLSICVPAFLLGAQVYEYWSIKETKRRIYCEN</sequence>
<evidence type="ECO:0000313" key="3">
    <source>
        <dbReference type="Proteomes" id="UP000749471"/>
    </source>
</evidence>
<proteinExistence type="predicted"/>
<keyword evidence="3" id="KW-1185">Reference proteome</keyword>
<keyword evidence="1" id="KW-0472">Membrane</keyword>
<gene>
    <name evidence="2" type="ORF">KQI42_00430</name>
</gene>
<comment type="caution">
    <text evidence="2">The sequence shown here is derived from an EMBL/GenBank/DDBJ whole genome shotgun (WGS) entry which is preliminary data.</text>
</comment>
<feature type="transmembrane region" description="Helical" evidence="1">
    <location>
        <begin position="45"/>
        <end position="64"/>
    </location>
</feature>
<keyword evidence="1" id="KW-1133">Transmembrane helix</keyword>
<evidence type="ECO:0000256" key="1">
    <source>
        <dbReference type="SAM" id="Phobius"/>
    </source>
</evidence>
<dbReference type="EMBL" id="JAHLPM010000001">
    <property type="protein sequence ID" value="MBU5436449.1"/>
    <property type="molecule type" value="Genomic_DNA"/>
</dbReference>
<feature type="transmembrane region" description="Helical" evidence="1">
    <location>
        <begin position="70"/>
        <end position="88"/>
    </location>
</feature>
<dbReference type="RefSeq" id="WP_216515670.1">
    <property type="nucleotide sequence ID" value="NZ_JAHLPM010000001.1"/>
</dbReference>
<evidence type="ECO:0000313" key="2">
    <source>
        <dbReference type="EMBL" id="MBU5436449.1"/>
    </source>
</evidence>
<name>A0ABS6E2G0_9FIRM</name>
<accession>A0ABS6E2G0</accession>
<keyword evidence="1" id="KW-0812">Transmembrane</keyword>